<feature type="domain" description="DUF1648" evidence="2">
    <location>
        <begin position="25"/>
        <end position="65"/>
    </location>
</feature>
<evidence type="ECO:0000313" key="3">
    <source>
        <dbReference type="EMBL" id="AMT94638.1"/>
    </source>
</evidence>
<evidence type="ECO:0000259" key="2">
    <source>
        <dbReference type="Pfam" id="PF07853"/>
    </source>
</evidence>
<sequence>MTSSQLLRQNPFAAFAALVFVALSILVFIGTAVWFWIQSPDTVASHFDSSGQPDDWSSKAGTLGWLVPIGVGIPVLFSIRWIWEKLPISLINIPFKDYWLERGERTYLFDCVMEFMRIIGGTTALLLTSALVMIMREGRGATMPTGMTFLPTGVFLIITAAALINLVRRLRPPR</sequence>
<reference evidence="4" key="1">
    <citation type="submission" date="2016-03" db="EMBL/GenBank/DDBJ databases">
        <authorList>
            <person name="Ploux O."/>
        </authorList>
    </citation>
    <scope>NUCLEOTIDE SEQUENCE [LARGE SCALE GENOMIC DNA]</scope>
    <source>
        <strain evidence="4">BS258</strain>
    </source>
</reference>
<protein>
    <recommendedName>
        <fullName evidence="2">DUF1648 domain-containing protein</fullName>
    </recommendedName>
</protein>
<keyword evidence="1" id="KW-0812">Transmembrane</keyword>
<name>A0A142NPC0_BRELN</name>
<keyword evidence="1" id="KW-0472">Membrane</keyword>
<accession>A0A142NPC0</accession>
<dbReference type="Pfam" id="PF07853">
    <property type="entry name" value="DUF1648"/>
    <property type="match status" value="1"/>
</dbReference>
<dbReference type="KEGG" id="bly:A2T55_13430"/>
<feature type="transmembrane region" description="Helical" evidence="1">
    <location>
        <begin position="115"/>
        <end position="135"/>
    </location>
</feature>
<feature type="transmembrane region" description="Helical" evidence="1">
    <location>
        <begin position="63"/>
        <end position="83"/>
    </location>
</feature>
<keyword evidence="1" id="KW-1133">Transmembrane helix</keyword>
<proteinExistence type="predicted"/>
<gene>
    <name evidence="3" type="ORF">A2T55_13430</name>
</gene>
<dbReference type="InterPro" id="IPR012867">
    <property type="entry name" value="DUF1648"/>
</dbReference>
<dbReference type="Proteomes" id="UP000075950">
    <property type="component" value="Chromosome"/>
</dbReference>
<evidence type="ECO:0000313" key="4">
    <source>
        <dbReference type="Proteomes" id="UP000075950"/>
    </source>
</evidence>
<feature type="transmembrane region" description="Helical" evidence="1">
    <location>
        <begin position="147"/>
        <end position="167"/>
    </location>
</feature>
<dbReference type="AlphaFoldDB" id="A0A142NPC0"/>
<evidence type="ECO:0000256" key="1">
    <source>
        <dbReference type="SAM" id="Phobius"/>
    </source>
</evidence>
<dbReference type="RefSeq" id="WP_062862158.1">
    <property type="nucleotide sequence ID" value="NZ_CP014869.1"/>
</dbReference>
<dbReference type="EMBL" id="CP014869">
    <property type="protein sequence ID" value="AMT94638.1"/>
    <property type="molecule type" value="Genomic_DNA"/>
</dbReference>
<organism evidence="3 4">
    <name type="scientific">Brevibacterium linens</name>
    <dbReference type="NCBI Taxonomy" id="1703"/>
    <lineage>
        <taxon>Bacteria</taxon>
        <taxon>Bacillati</taxon>
        <taxon>Actinomycetota</taxon>
        <taxon>Actinomycetes</taxon>
        <taxon>Micrococcales</taxon>
        <taxon>Brevibacteriaceae</taxon>
        <taxon>Brevibacterium</taxon>
    </lineage>
</organism>
<feature type="transmembrane region" description="Helical" evidence="1">
    <location>
        <begin position="12"/>
        <end position="37"/>
    </location>
</feature>